<keyword evidence="2" id="KW-1185">Reference proteome</keyword>
<evidence type="ECO:0000313" key="2">
    <source>
        <dbReference type="Proteomes" id="UP000054321"/>
    </source>
</evidence>
<accession>A0A0C3H3N7</accession>
<evidence type="ECO:0000313" key="1">
    <source>
        <dbReference type="EMBL" id="KIM98064.1"/>
    </source>
</evidence>
<dbReference type="OrthoDB" id="3589895at2759"/>
<name>A0A0C3H3N7_OIDMZ</name>
<reference evidence="2" key="2">
    <citation type="submission" date="2015-01" db="EMBL/GenBank/DDBJ databases">
        <title>Evolutionary Origins and Diversification of the Mycorrhizal Mutualists.</title>
        <authorList>
            <consortium name="DOE Joint Genome Institute"/>
            <consortium name="Mycorrhizal Genomics Consortium"/>
            <person name="Kohler A."/>
            <person name="Kuo A."/>
            <person name="Nagy L.G."/>
            <person name="Floudas D."/>
            <person name="Copeland A."/>
            <person name="Barry K.W."/>
            <person name="Cichocki N."/>
            <person name="Veneault-Fourrey C."/>
            <person name="LaButti K."/>
            <person name="Lindquist E.A."/>
            <person name="Lipzen A."/>
            <person name="Lundell T."/>
            <person name="Morin E."/>
            <person name="Murat C."/>
            <person name="Riley R."/>
            <person name="Ohm R."/>
            <person name="Sun H."/>
            <person name="Tunlid A."/>
            <person name="Henrissat B."/>
            <person name="Grigoriev I.V."/>
            <person name="Hibbett D.S."/>
            <person name="Martin F."/>
        </authorList>
    </citation>
    <scope>NUCLEOTIDE SEQUENCE [LARGE SCALE GENOMIC DNA]</scope>
    <source>
        <strain evidence="2">Zn</strain>
    </source>
</reference>
<sequence>MQTCPREATQCSGIRLDASQAVVNQALATTTTDSSGDHDSQSDGYISQLDIIRRKMLESGLTEDKYAATQSNFKDIVHLRYDDQDYTKDWRKWRAESRLWDFYFSPQYFPGREPRIRPPPISTSHFSLNEETNPKQYSVANLNPIQEGENQGSTLLSKTDSISRSSRVCSGTFKDERKADDYYRLSINQRADTHWCSMNERRNSRKRSANGITRQVANLHPSHNSRTQDNLASRSVQKYEECIASWNDLSSPGALVMEKNYANSNTSTLHSPETLAASQSSFPSSVCLPSTVRKTYIIQSSSPPGYRPLEKIMETKAIALGIRQPFFQVLQKMRDLANAQHTGCTKQYRNWLADSLTWGILFKGPFPGKEPEGPDMHSVLCISSGMEAAALSDTASELCWKVYARHHSSSDVDRLLIEEQVKSEGGLRMVLDVHTGEVVNLDVFAARTRLRALQPIPSNLASGHGASTEYFKDSVHYAGRQKRKDTGAEESSVTQNTLCGFKKKA</sequence>
<protein>
    <submittedName>
        <fullName evidence="1">Uncharacterized protein</fullName>
    </submittedName>
</protein>
<proteinExistence type="predicted"/>
<dbReference type="Proteomes" id="UP000054321">
    <property type="component" value="Unassembled WGS sequence"/>
</dbReference>
<organism evidence="1 2">
    <name type="scientific">Oidiodendron maius (strain Zn)</name>
    <dbReference type="NCBI Taxonomy" id="913774"/>
    <lineage>
        <taxon>Eukaryota</taxon>
        <taxon>Fungi</taxon>
        <taxon>Dikarya</taxon>
        <taxon>Ascomycota</taxon>
        <taxon>Pezizomycotina</taxon>
        <taxon>Leotiomycetes</taxon>
        <taxon>Leotiomycetes incertae sedis</taxon>
        <taxon>Myxotrichaceae</taxon>
        <taxon>Oidiodendron</taxon>
    </lineage>
</organism>
<dbReference type="AlphaFoldDB" id="A0A0C3H3N7"/>
<dbReference type="HOGENOM" id="CLU_539785_0_0_1"/>
<dbReference type="InParanoid" id="A0A0C3H3N7"/>
<gene>
    <name evidence="1" type="ORF">OIDMADRAFT_57569</name>
</gene>
<reference evidence="1 2" key="1">
    <citation type="submission" date="2014-04" db="EMBL/GenBank/DDBJ databases">
        <authorList>
            <consortium name="DOE Joint Genome Institute"/>
            <person name="Kuo A."/>
            <person name="Martino E."/>
            <person name="Perotto S."/>
            <person name="Kohler A."/>
            <person name="Nagy L.G."/>
            <person name="Floudas D."/>
            <person name="Copeland A."/>
            <person name="Barry K.W."/>
            <person name="Cichocki N."/>
            <person name="Veneault-Fourrey C."/>
            <person name="LaButti K."/>
            <person name="Lindquist E.A."/>
            <person name="Lipzen A."/>
            <person name="Lundell T."/>
            <person name="Morin E."/>
            <person name="Murat C."/>
            <person name="Sun H."/>
            <person name="Tunlid A."/>
            <person name="Henrissat B."/>
            <person name="Grigoriev I.V."/>
            <person name="Hibbett D.S."/>
            <person name="Martin F."/>
            <person name="Nordberg H.P."/>
            <person name="Cantor M.N."/>
            <person name="Hua S.X."/>
        </authorList>
    </citation>
    <scope>NUCLEOTIDE SEQUENCE [LARGE SCALE GENOMIC DNA]</scope>
    <source>
        <strain evidence="1 2">Zn</strain>
    </source>
</reference>
<dbReference type="EMBL" id="KN832881">
    <property type="protein sequence ID" value="KIM98064.1"/>
    <property type="molecule type" value="Genomic_DNA"/>
</dbReference>